<feature type="non-terminal residue" evidence="1">
    <location>
        <position position="1"/>
    </location>
</feature>
<evidence type="ECO:0000313" key="1">
    <source>
        <dbReference type="EMBL" id="MQL88068.1"/>
    </source>
</evidence>
<reference evidence="1" key="1">
    <citation type="submission" date="2017-07" db="EMBL/GenBank/DDBJ databases">
        <title>Taro Niue Genome Assembly and Annotation.</title>
        <authorList>
            <person name="Atibalentja N."/>
            <person name="Keating K."/>
            <person name="Fields C.J."/>
        </authorList>
    </citation>
    <scope>NUCLEOTIDE SEQUENCE</scope>
    <source>
        <strain evidence="1">Niue_2</strain>
        <tissue evidence="1">Leaf</tissue>
    </source>
</reference>
<evidence type="ECO:0000313" key="2">
    <source>
        <dbReference type="Proteomes" id="UP000652761"/>
    </source>
</evidence>
<dbReference type="AlphaFoldDB" id="A0A843UWU8"/>
<sequence>NSGVALLECAPLRFLLTWNVNKNQLLRSEHCLSTDQGRLSTGEDHLSTDGSYLSAATGGFALSGFWK</sequence>
<comment type="caution">
    <text evidence="1">The sequence shown here is derived from an EMBL/GenBank/DDBJ whole genome shotgun (WGS) entry which is preliminary data.</text>
</comment>
<protein>
    <submittedName>
        <fullName evidence="1">Uncharacterized protein</fullName>
    </submittedName>
</protein>
<name>A0A843UWU8_COLES</name>
<dbReference type="Proteomes" id="UP000652761">
    <property type="component" value="Unassembled WGS sequence"/>
</dbReference>
<gene>
    <name evidence="1" type="ORF">Taro_020622</name>
</gene>
<accession>A0A843UWU8</accession>
<keyword evidence="2" id="KW-1185">Reference proteome</keyword>
<organism evidence="1 2">
    <name type="scientific">Colocasia esculenta</name>
    <name type="common">Wild taro</name>
    <name type="synonym">Arum esculentum</name>
    <dbReference type="NCBI Taxonomy" id="4460"/>
    <lineage>
        <taxon>Eukaryota</taxon>
        <taxon>Viridiplantae</taxon>
        <taxon>Streptophyta</taxon>
        <taxon>Embryophyta</taxon>
        <taxon>Tracheophyta</taxon>
        <taxon>Spermatophyta</taxon>
        <taxon>Magnoliopsida</taxon>
        <taxon>Liliopsida</taxon>
        <taxon>Araceae</taxon>
        <taxon>Aroideae</taxon>
        <taxon>Colocasieae</taxon>
        <taxon>Colocasia</taxon>
    </lineage>
</organism>
<dbReference type="EMBL" id="NMUH01001027">
    <property type="protein sequence ID" value="MQL88068.1"/>
    <property type="molecule type" value="Genomic_DNA"/>
</dbReference>
<proteinExistence type="predicted"/>